<keyword evidence="1" id="KW-0812">Transmembrane</keyword>
<evidence type="ECO:0000256" key="1">
    <source>
        <dbReference type="SAM" id="Phobius"/>
    </source>
</evidence>
<keyword evidence="3" id="KW-1185">Reference proteome</keyword>
<dbReference type="InterPro" id="IPR025324">
    <property type="entry name" value="DUF4230"/>
</dbReference>
<accession>A0A2S9WR56</accession>
<protein>
    <recommendedName>
        <fullName evidence="4">DUF4230 domain-containing protein</fullName>
    </recommendedName>
</protein>
<reference evidence="2 3" key="1">
    <citation type="submission" date="2016-11" db="EMBL/GenBank/DDBJ databases">
        <title>Trade-off between light-utilization and light-protection in marine flavobacteria.</title>
        <authorList>
            <person name="Kumagai Y."/>
        </authorList>
    </citation>
    <scope>NUCLEOTIDE SEQUENCE [LARGE SCALE GENOMIC DNA]</scope>
    <source>
        <strain evidence="2 3">JCM 17109</strain>
    </source>
</reference>
<evidence type="ECO:0008006" key="4">
    <source>
        <dbReference type="Google" id="ProtNLM"/>
    </source>
</evidence>
<dbReference type="Pfam" id="PF14014">
    <property type="entry name" value="DUF4230"/>
    <property type="match status" value="1"/>
</dbReference>
<organism evidence="2 3">
    <name type="scientific">Nonlabens agnitus</name>
    <dbReference type="NCBI Taxonomy" id="870484"/>
    <lineage>
        <taxon>Bacteria</taxon>
        <taxon>Pseudomonadati</taxon>
        <taxon>Bacteroidota</taxon>
        <taxon>Flavobacteriia</taxon>
        <taxon>Flavobacteriales</taxon>
        <taxon>Flavobacteriaceae</taxon>
        <taxon>Nonlabens</taxon>
    </lineage>
</organism>
<feature type="transmembrane region" description="Helical" evidence="1">
    <location>
        <begin position="7"/>
        <end position="25"/>
    </location>
</feature>
<dbReference type="AlphaFoldDB" id="A0A2S9WR56"/>
<proteinExistence type="predicted"/>
<evidence type="ECO:0000313" key="3">
    <source>
        <dbReference type="Proteomes" id="UP000239532"/>
    </source>
</evidence>
<dbReference type="Proteomes" id="UP000239532">
    <property type="component" value="Unassembled WGS sequence"/>
</dbReference>
<name>A0A2S9WR56_9FLAO</name>
<keyword evidence="1" id="KW-1133">Transmembrane helix</keyword>
<dbReference type="OrthoDB" id="5700441at2"/>
<keyword evidence="1" id="KW-0472">Membrane</keyword>
<sequence>MNSRLKNIFIGVAITIIIVLMYSYYSSRNDERERLITQTALIEKQVRNVSKLVVTEATYAKVYTYENTKVFGWDFFSSQKRALVISNAKVQIAYDLKKMNFQIDENAKTIRILNIPPPEINIDPDLTYYNLDNGLTNRFEAQDFNKIKTQITKDLKSKISKSEVVGNAQNRLLSELSQIYVLTESFGWTLEYDGSTINSDSDWSDLMD</sequence>
<comment type="caution">
    <text evidence="2">The sequence shown here is derived from an EMBL/GenBank/DDBJ whole genome shotgun (WGS) entry which is preliminary data.</text>
</comment>
<gene>
    <name evidence="2" type="ORF">BST86_02140</name>
</gene>
<evidence type="ECO:0000313" key="2">
    <source>
        <dbReference type="EMBL" id="PRP65970.1"/>
    </source>
</evidence>
<dbReference type="EMBL" id="MQUC01000003">
    <property type="protein sequence ID" value="PRP65970.1"/>
    <property type="molecule type" value="Genomic_DNA"/>
</dbReference>
<dbReference type="RefSeq" id="WP_105981832.1">
    <property type="nucleotide sequence ID" value="NZ_MQUC01000003.1"/>
</dbReference>